<evidence type="ECO:0000313" key="3">
    <source>
        <dbReference type="Proteomes" id="UP001158576"/>
    </source>
</evidence>
<dbReference type="EMBL" id="OU015568">
    <property type="protein sequence ID" value="CAG5088624.1"/>
    <property type="molecule type" value="Genomic_DNA"/>
</dbReference>
<reference evidence="2 3" key="1">
    <citation type="submission" date="2021-04" db="EMBL/GenBank/DDBJ databases">
        <authorList>
            <person name="Bliznina A."/>
        </authorList>
    </citation>
    <scope>NUCLEOTIDE SEQUENCE [LARGE SCALE GENOMIC DNA]</scope>
</reference>
<accession>A0ABN7RXW1</accession>
<proteinExistence type="predicted"/>
<evidence type="ECO:0000256" key="1">
    <source>
        <dbReference type="SAM" id="Coils"/>
    </source>
</evidence>
<sequence>MSDDSPRSLSSSSLGDYRSEVIDESAYDYLSVNRDLQFPSDIEREQTTTKLEIDSLKFNNWNLIKENENNKKRIGELEKEIGDLKDIVKKLVNTKPNVETSEKTSGVDVNPKSVDLAVNNERELPGSIQESESDLTAFNPSSISAAIQIKFGDQEVQMEKVRDDIERLGRIFKDISGDYMEQKSSLKNIQTYVDILKRKETENSERLTMLSRNQQENFEDVQMIINRLNSGEFGEIKQRSSSCAKNSRCTEFFLIAIAYLLDLTIH</sequence>
<keyword evidence="3" id="KW-1185">Reference proteome</keyword>
<name>A0ABN7RXW1_OIKDI</name>
<keyword evidence="1" id="KW-0175">Coiled coil</keyword>
<dbReference type="Proteomes" id="UP001158576">
    <property type="component" value="Chromosome PAR"/>
</dbReference>
<gene>
    <name evidence="2" type="ORF">OKIOD_LOCUS3462</name>
</gene>
<protein>
    <submittedName>
        <fullName evidence="2">Oidioi.mRNA.OKI2018_I69.PAR.g11904.t1.cds</fullName>
    </submittedName>
</protein>
<organism evidence="2 3">
    <name type="scientific">Oikopleura dioica</name>
    <name type="common">Tunicate</name>
    <dbReference type="NCBI Taxonomy" id="34765"/>
    <lineage>
        <taxon>Eukaryota</taxon>
        <taxon>Metazoa</taxon>
        <taxon>Chordata</taxon>
        <taxon>Tunicata</taxon>
        <taxon>Appendicularia</taxon>
        <taxon>Copelata</taxon>
        <taxon>Oikopleuridae</taxon>
        <taxon>Oikopleura</taxon>
    </lineage>
</organism>
<evidence type="ECO:0000313" key="2">
    <source>
        <dbReference type="EMBL" id="CAG5088624.1"/>
    </source>
</evidence>
<feature type="coiled-coil region" evidence="1">
    <location>
        <begin position="60"/>
        <end position="94"/>
    </location>
</feature>